<dbReference type="AlphaFoldDB" id="A0A8J7LAR7"/>
<feature type="domain" description="N-acetyltransferase" evidence="1">
    <location>
        <begin position="15"/>
        <end position="181"/>
    </location>
</feature>
<evidence type="ECO:0000313" key="2">
    <source>
        <dbReference type="EMBL" id="MBH8566959.1"/>
    </source>
</evidence>
<dbReference type="InterPro" id="IPR016181">
    <property type="entry name" value="Acyl_CoA_acyltransferase"/>
</dbReference>
<keyword evidence="3" id="KW-1185">Reference proteome</keyword>
<dbReference type="PANTHER" id="PTHR43138">
    <property type="entry name" value="ACETYLTRANSFERASE, GNAT FAMILY"/>
    <property type="match status" value="1"/>
</dbReference>
<dbReference type="PANTHER" id="PTHR43138:SF1">
    <property type="entry name" value="N-ACETYLTRANSFERASE ACA1"/>
    <property type="match status" value="1"/>
</dbReference>
<dbReference type="Pfam" id="PF00583">
    <property type="entry name" value="Acetyltransf_1"/>
    <property type="match status" value="1"/>
</dbReference>
<sequence>MKFPLYKVLNNGTTVELDYMQPQEQEVVRALLNDVILEGKTYPQKQPLSQAEFSTYWLSQDAFVVRASGQKATSEPQEVLGAFYLKPNFPGRCSHICNAGFIVQPGLRSQGIGRFMGESMLLIAASLGYEAVMFNLVFESNIPSIKLWKSLGFDIIGSIPHAAKLADGQVVNALVMYRALRD</sequence>
<dbReference type="EMBL" id="JAECZC010000108">
    <property type="protein sequence ID" value="MBH8566959.1"/>
    <property type="molecule type" value="Genomic_DNA"/>
</dbReference>
<protein>
    <submittedName>
        <fullName evidence="2">GNAT family N-acetyltransferase</fullName>
    </submittedName>
</protein>
<dbReference type="Proteomes" id="UP000632766">
    <property type="component" value="Unassembled WGS sequence"/>
</dbReference>
<name>A0A8J7LAR7_9NOST</name>
<dbReference type="Gene3D" id="3.40.630.30">
    <property type="match status" value="1"/>
</dbReference>
<dbReference type="SUPFAM" id="SSF55729">
    <property type="entry name" value="Acyl-CoA N-acyltransferases (Nat)"/>
    <property type="match status" value="1"/>
</dbReference>
<evidence type="ECO:0000259" key="1">
    <source>
        <dbReference type="PROSITE" id="PS51186"/>
    </source>
</evidence>
<dbReference type="PROSITE" id="PS51186">
    <property type="entry name" value="GNAT"/>
    <property type="match status" value="1"/>
</dbReference>
<dbReference type="InterPro" id="IPR000182">
    <property type="entry name" value="GNAT_dom"/>
</dbReference>
<proteinExistence type="predicted"/>
<accession>A0A8J7LAR7</accession>
<dbReference type="RefSeq" id="WP_198128689.1">
    <property type="nucleotide sequence ID" value="NZ_JAECZC010000108.1"/>
</dbReference>
<comment type="caution">
    <text evidence="2">The sequence shown here is derived from an EMBL/GenBank/DDBJ whole genome shotgun (WGS) entry which is preliminary data.</text>
</comment>
<dbReference type="GO" id="GO:0016747">
    <property type="term" value="F:acyltransferase activity, transferring groups other than amino-acyl groups"/>
    <property type="evidence" value="ECO:0007669"/>
    <property type="project" value="InterPro"/>
</dbReference>
<reference evidence="2 3" key="1">
    <citation type="journal article" date="2021" name="Int. J. Syst. Evol. Microbiol.">
        <title>Amazonocrinis nigriterrae gen. nov., sp. nov., Atlanticothrix silvestris gen. nov., sp. nov. and Dendronalium phyllosphericum gen. nov., sp. nov., nostocacean cyanobacteria from Brazilian environments.</title>
        <authorList>
            <person name="Alvarenga D.O."/>
            <person name="Andreote A.P.D."/>
            <person name="Branco L.H.Z."/>
            <person name="Delbaje E."/>
            <person name="Cruz R.B."/>
            <person name="Varani A.M."/>
            <person name="Fiore M.F."/>
        </authorList>
    </citation>
    <scope>NUCLEOTIDE SEQUENCE [LARGE SCALE GENOMIC DNA]</scope>
    <source>
        <strain evidence="2 3">CENA67</strain>
    </source>
</reference>
<gene>
    <name evidence="2" type="ORF">I8748_33255</name>
</gene>
<evidence type="ECO:0000313" key="3">
    <source>
        <dbReference type="Proteomes" id="UP000632766"/>
    </source>
</evidence>
<dbReference type="InterPro" id="IPR052742">
    <property type="entry name" value="Mito_N-acetyltransferase"/>
</dbReference>
<organism evidence="2 3">
    <name type="scientific">Amazonocrinis nigriterrae CENA67</name>
    <dbReference type="NCBI Taxonomy" id="2794033"/>
    <lineage>
        <taxon>Bacteria</taxon>
        <taxon>Bacillati</taxon>
        <taxon>Cyanobacteriota</taxon>
        <taxon>Cyanophyceae</taxon>
        <taxon>Nostocales</taxon>
        <taxon>Nostocaceae</taxon>
        <taxon>Amazonocrinis</taxon>
        <taxon>Amazonocrinis nigriterrae</taxon>
    </lineage>
</organism>